<proteinExistence type="predicted"/>
<keyword evidence="2" id="KW-1185">Reference proteome</keyword>
<dbReference type="AlphaFoldDB" id="A0A9X4SED9"/>
<dbReference type="Proteomes" id="UP001153199">
    <property type="component" value="Unassembled WGS sequence"/>
</dbReference>
<organism evidence="1 2">
    <name type="scientific">Lactococcus formosensis</name>
    <dbReference type="NCBI Taxonomy" id="1281486"/>
    <lineage>
        <taxon>Bacteria</taxon>
        <taxon>Bacillati</taxon>
        <taxon>Bacillota</taxon>
        <taxon>Bacilli</taxon>
        <taxon>Lactobacillales</taxon>
        <taxon>Streptococcaceae</taxon>
        <taxon>Lactococcus</taxon>
    </lineage>
</organism>
<accession>A0A9X4SED9</accession>
<name>A0A9X4SED9_9LACT</name>
<dbReference type="RefSeq" id="WP_279369081.1">
    <property type="nucleotide sequence ID" value="NZ_JAMWFT010000001.1"/>
</dbReference>
<reference evidence="1" key="1">
    <citation type="submission" date="2022-06" db="EMBL/GenBank/DDBJ databases">
        <title>Lactococcus from bovine mastitis in China.</title>
        <authorList>
            <person name="Lin Y."/>
            <person name="Han B."/>
        </authorList>
    </citation>
    <scope>NUCLEOTIDE SEQUENCE</scope>
    <source>
        <strain evidence="1">Ningxia-I-26</strain>
    </source>
</reference>
<evidence type="ECO:0000313" key="1">
    <source>
        <dbReference type="EMBL" id="MDG6145918.1"/>
    </source>
</evidence>
<gene>
    <name evidence="1" type="ORF">NF717_09700</name>
</gene>
<evidence type="ECO:0000313" key="2">
    <source>
        <dbReference type="Proteomes" id="UP001153199"/>
    </source>
</evidence>
<comment type="caution">
    <text evidence="1">The sequence shown here is derived from an EMBL/GenBank/DDBJ whole genome shotgun (WGS) entry which is preliminary data.</text>
</comment>
<dbReference type="EMBL" id="JAMWFV010000017">
    <property type="protein sequence ID" value="MDG6145918.1"/>
    <property type="molecule type" value="Genomic_DNA"/>
</dbReference>
<protein>
    <submittedName>
        <fullName evidence="1">Uncharacterized protein</fullName>
    </submittedName>
</protein>
<sequence>MSLRTKSQWLKTQRAVDSFINAAEDYCTGVTPEHYRKFTDWYFEKPRKIALNYMTFVLYITRSVYSVDQLNEIRQDKSLGKIEVLPVDRWITKN</sequence>